<gene>
    <name evidence="1" type="ORF">RND71_005410</name>
</gene>
<evidence type="ECO:0000313" key="2">
    <source>
        <dbReference type="Proteomes" id="UP001291623"/>
    </source>
</evidence>
<name>A0AAE1SSD3_9SOLA</name>
<organism evidence="1 2">
    <name type="scientific">Anisodus tanguticus</name>
    <dbReference type="NCBI Taxonomy" id="243964"/>
    <lineage>
        <taxon>Eukaryota</taxon>
        <taxon>Viridiplantae</taxon>
        <taxon>Streptophyta</taxon>
        <taxon>Embryophyta</taxon>
        <taxon>Tracheophyta</taxon>
        <taxon>Spermatophyta</taxon>
        <taxon>Magnoliopsida</taxon>
        <taxon>eudicotyledons</taxon>
        <taxon>Gunneridae</taxon>
        <taxon>Pentapetalae</taxon>
        <taxon>asterids</taxon>
        <taxon>lamiids</taxon>
        <taxon>Solanales</taxon>
        <taxon>Solanaceae</taxon>
        <taxon>Solanoideae</taxon>
        <taxon>Hyoscyameae</taxon>
        <taxon>Anisodus</taxon>
    </lineage>
</organism>
<dbReference type="EMBL" id="JAVYJV010000003">
    <property type="protein sequence ID" value="KAK4374733.1"/>
    <property type="molecule type" value="Genomic_DNA"/>
</dbReference>
<proteinExistence type="predicted"/>
<dbReference type="AlphaFoldDB" id="A0AAE1SSD3"/>
<protein>
    <submittedName>
        <fullName evidence="1">Uncharacterized protein</fullName>
    </submittedName>
</protein>
<sequence length="182" mass="20313">MENELEKRYESDEFKLHQWDRYNAIVQSWIQSSILKELRRGIVYSSTTQKVWLGLKEQFDKVNAAKIYHMNKEIAGLAQGTSGGFGASGLKLTNLNLGSTKPKLNVLHNLRTKKLVQSDGLLLTAKSRKTFSCRCSTAEVETAAAAVMPNSDDSSRKILSSETASPLIPNSYEVESLLTRNM</sequence>
<reference evidence="1" key="1">
    <citation type="submission" date="2023-12" db="EMBL/GenBank/DDBJ databases">
        <title>Genome assembly of Anisodus tanguticus.</title>
        <authorList>
            <person name="Wang Y.-J."/>
        </authorList>
    </citation>
    <scope>NUCLEOTIDE SEQUENCE</scope>
    <source>
        <strain evidence="1">KB-2021</strain>
        <tissue evidence="1">Leaf</tissue>
    </source>
</reference>
<accession>A0AAE1SSD3</accession>
<dbReference type="Proteomes" id="UP001291623">
    <property type="component" value="Unassembled WGS sequence"/>
</dbReference>
<dbReference type="PANTHER" id="PTHR37610">
    <property type="entry name" value="CCHC-TYPE DOMAIN-CONTAINING PROTEIN"/>
    <property type="match status" value="1"/>
</dbReference>
<keyword evidence="2" id="KW-1185">Reference proteome</keyword>
<comment type="caution">
    <text evidence="1">The sequence shown here is derived from an EMBL/GenBank/DDBJ whole genome shotgun (WGS) entry which is preliminary data.</text>
</comment>
<dbReference type="PANTHER" id="PTHR37610:SF86">
    <property type="entry name" value="RETROTRANSPOSON COPIA-LIKE N-TERMINAL DOMAIN-CONTAINING PROTEIN"/>
    <property type="match status" value="1"/>
</dbReference>
<evidence type="ECO:0000313" key="1">
    <source>
        <dbReference type="EMBL" id="KAK4374733.1"/>
    </source>
</evidence>